<dbReference type="NCBIfam" id="NF001659">
    <property type="entry name" value="PRK00430.1"/>
    <property type="match status" value="1"/>
</dbReference>
<reference evidence="5 6" key="1">
    <citation type="submission" date="2015-10" db="EMBL/GenBank/DDBJ databases">
        <title>Metagenome-Assembled Genomes uncover a global brackish microbiome.</title>
        <authorList>
            <person name="Hugerth L.W."/>
            <person name="Larsson J."/>
            <person name="Alneberg J."/>
            <person name="Lindh M.V."/>
            <person name="Legrand C."/>
            <person name="Pinhassi J."/>
            <person name="Andersson A.F."/>
        </authorList>
    </citation>
    <scope>NUCLEOTIDE SEQUENCE [LARGE SCALE GENOMIC DNA]</scope>
    <source>
        <strain evidence="5">BACL4 MAG-120507-bin80</strain>
    </source>
</reference>
<evidence type="ECO:0000259" key="4">
    <source>
        <dbReference type="Pfam" id="PF02954"/>
    </source>
</evidence>
<evidence type="ECO:0000256" key="3">
    <source>
        <dbReference type="ARBA" id="ARBA00029540"/>
    </source>
</evidence>
<accession>A0A0R2SCV3</accession>
<dbReference type="InterPro" id="IPR005412">
    <property type="entry name" value="Fis_DNA-bd"/>
</dbReference>
<dbReference type="Gene3D" id="1.10.10.60">
    <property type="entry name" value="Homeodomain-like"/>
    <property type="match status" value="1"/>
</dbReference>
<protein>
    <recommendedName>
        <fullName evidence="3">Putative Fis-like DNA-binding protein</fullName>
    </recommendedName>
</protein>
<dbReference type="GO" id="GO:0043565">
    <property type="term" value="F:sequence-specific DNA binding"/>
    <property type="evidence" value="ECO:0007669"/>
    <property type="project" value="InterPro"/>
</dbReference>
<dbReference type="InterPro" id="IPR050207">
    <property type="entry name" value="Trans_regulatory_Fis"/>
</dbReference>
<evidence type="ECO:0000313" key="6">
    <source>
        <dbReference type="Proteomes" id="UP000051934"/>
    </source>
</evidence>
<evidence type="ECO:0000256" key="2">
    <source>
        <dbReference type="ARBA" id="ARBA00023125"/>
    </source>
</evidence>
<dbReference type="EMBL" id="LIBB01000053">
    <property type="protein sequence ID" value="KRO72677.1"/>
    <property type="molecule type" value="Genomic_DNA"/>
</dbReference>
<gene>
    <name evidence="5" type="ORF">ABR69_05370</name>
</gene>
<proteinExistence type="inferred from homology"/>
<feature type="domain" description="DNA binding HTH" evidence="4">
    <location>
        <begin position="52"/>
        <end position="92"/>
    </location>
</feature>
<dbReference type="PANTHER" id="PTHR47918:SF1">
    <property type="entry name" value="DNA-BINDING PROTEIN FIS"/>
    <property type="match status" value="1"/>
</dbReference>
<evidence type="ECO:0000313" key="5">
    <source>
        <dbReference type="EMBL" id="KRO72677.1"/>
    </source>
</evidence>
<name>A0A0R2SCV3_9GAMM</name>
<dbReference type="InterPro" id="IPR002197">
    <property type="entry name" value="HTH_Fis"/>
</dbReference>
<dbReference type="InterPro" id="IPR009057">
    <property type="entry name" value="Homeodomain-like_sf"/>
</dbReference>
<dbReference type="Pfam" id="PF02954">
    <property type="entry name" value="HTH_8"/>
    <property type="match status" value="1"/>
</dbReference>
<dbReference type="AlphaFoldDB" id="A0A0R2SCV3"/>
<organism evidence="5 6">
    <name type="scientific">OM182 bacterium BACL3 MAG-120507-bin80</name>
    <dbReference type="NCBI Taxonomy" id="1655577"/>
    <lineage>
        <taxon>Bacteria</taxon>
        <taxon>Pseudomonadati</taxon>
        <taxon>Pseudomonadota</taxon>
        <taxon>Gammaproteobacteria</taxon>
        <taxon>OMG group</taxon>
        <taxon>OM182 clade</taxon>
    </lineage>
</organism>
<evidence type="ECO:0000256" key="1">
    <source>
        <dbReference type="ARBA" id="ARBA00008559"/>
    </source>
</evidence>
<dbReference type="PRINTS" id="PR01591">
    <property type="entry name" value="DNABINDNGFIS"/>
</dbReference>
<dbReference type="PRINTS" id="PR01590">
    <property type="entry name" value="HTHFIS"/>
</dbReference>
<dbReference type="Proteomes" id="UP000051934">
    <property type="component" value="Unassembled WGS sequence"/>
</dbReference>
<keyword evidence="2" id="KW-0238">DNA-binding</keyword>
<comment type="caution">
    <text evidence="5">The sequence shown here is derived from an EMBL/GenBank/DDBJ whole genome shotgun (WGS) entry which is preliminary data.</text>
</comment>
<comment type="similarity">
    <text evidence="1">Belongs to the transcriptional regulatory Fis family.</text>
</comment>
<dbReference type="PANTHER" id="PTHR47918">
    <property type="entry name" value="DNA-BINDING PROTEIN FIS"/>
    <property type="match status" value="1"/>
</dbReference>
<dbReference type="GO" id="GO:0006355">
    <property type="term" value="P:regulation of DNA-templated transcription"/>
    <property type="evidence" value="ECO:0007669"/>
    <property type="project" value="InterPro"/>
</dbReference>
<sequence length="95" mass="10453">MQEAETLRASLNLETLRPAGVSTLREQVLSSVENYFALLEGEQAKDLYELVLAEVEAPLLAAVMHQTRGNQSKAAIVLGLNRGTLRTKLKQYGLL</sequence>
<dbReference type="SUPFAM" id="SSF46689">
    <property type="entry name" value="Homeodomain-like"/>
    <property type="match status" value="1"/>
</dbReference>